<reference evidence="1 2" key="1">
    <citation type="submission" date="2014-10" db="EMBL/GenBank/DDBJ databases">
        <title>Genome sequence of Clostridium aceticum DSM 1496.</title>
        <authorList>
            <person name="Poehlein A."/>
            <person name="Schiel-Bengelsdorf B."/>
            <person name="Gottschalk G."/>
            <person name="Duerre P."/>
            <person name="Daniel R."/>
        </authorList>
    </citation>
    <scope>NUCLEOTIDE SEQUENCE [LARGE SCALE GENOMIC DNA]</scope>
    <source>
        <strain evidence="1 2">DSM 1496</strain>
    </source>
</reference>
<keyword evidence="2" id="KW-1185">Reference proteome</keyword>
<organism evidence="1 2">
    <name type="scientific">Clostridium aceticum</name>
    <dbReference type="NCBI Taxonomy" id="84022"/>
    <lineage>
        <taxon>Bacteria</taxon>
        <taxon>Bacillati</taxon>
        <taxon>Bacillota</taxon>
        <taxon>Clostridia</taxon>
        <taxon>Eubacteriales</taxon>
        <taxon>Clostridiaceae</taxon>
        <taxon>Clostridium</taxon>
    </lineage>
</organism>
<evidence type="ECO:0000313" key="2">
    <source>
        <dbReference type="Proteomes" id="UP000035704"/>
    </source>
</evidence>
<protein>
    <submittedName>
        <fullName evidence="1">Helix-turn-helix domain-containing protein</fullName>
    </submittedName>
</protein>
<dbReference type="AlphaFoldDB" id="A0A0D8I8L9"/>
<dbReference type="STRING" id="84022.CACET_c27510"/>
<sequence length="254" mass="29251">MLLDKIGRASKIDEYSLGIEEATIMEVNQYKGTVTVNIEYLRQLEELAISNFIVIKDLKSKEEGVDSLIYQLEEKNKKLKNELEDIKDRTNYIDLDYEALKVVAIEKGLLAKKLESELDCIKGNTEKVEYTKEYVENEFNEYILKAKKMLKDASTEKYIGTLQKIGLLEKEIRRLEMDNKILVEKTGKEVKHSERIKNGYDNVSKPEVTKEVIEELLGQGLSKVAIAKQLKVERQTIYNVLKREKATPKATAIK</sequence>
<dbReference type="EMBL" id="CP009687">
    <property type="protein sequence ID" value="AKL96196.1"/>
    <property type="molecule type" value="Genomic_DNA"/>
</dbReference>
<evidence type="ECO:0000313" key="1">
    <source>
        <dbReference type="EMBL" id="AKL96196.1"/>
    </source>
</evidence>
<dbReference type="PATRIC" id="fig|84022.5.peg.687"/>
<gene>
    <name evidence="1" type="ORF">CACET_c27510</name>
</gene>
<proteinExistence type="predicted"/>
<dbReference type="RefSeq" id="WP_044825226.1">
    <property type="nucleotide sequence ID" value="NZ_CP009687.1"/>
</dbReference>
<name>A0A0D8I8L9_9CLOT</name>
<accession>A0A0D8I8L9</accession>
<dbReference type="KEGG" id="cace:CACET_c27510"/>
<dbReference type="InterPro" id="IPR009057">
    <property type="entry name" value="Homeodomain-like_sf"/>
</dbReference>
<dbReference type="Proteomes" id="UP000035704">
    <property type="component" value="Chromosome"/>
</dbReference>
<dbReference type="SUPFAM" id="SSF46689">
    <property type="entry name" value="Homeodomain-like"/>
    <property type="match status" value="1"/>
</dbReference>
<dbReference type="Gene3D" id="1.10.10.60">
    <property type="entry name" value="Homeodomain-like"/>
    <property type="match status" value="1"/>
</dbReference>